<dbReference type="GO" id="GO:0006950">
    <property type="term" value="P:response to stress"/>
    <property type="evidence" value="ECO:0007669"/>
    <property type="project" value="TreeGrafter"/>
</dbReference>
<dbReference type="PROSITE" id="PS50995">
    <property type="entry name" value="HTH_MARR_2"/>
    <property type="match status" value="1"/>
</dbReference>
<dbReference type="EMBL" id="PDJG01000001">
    <property type="protein sequence ID" value="PFG32884.1"/>
    <property type="molecule type" value="Genomic_DNA"/>
</dbReference>
<protein>
    <submittedName>
        <fullName evidence="2">DNA-binding MarR family transcriptional regulator</fullName>
    </submittedName>
</protein>
<organism evidence="2 3">
    <name type="scientific">Sanguibacter antarcticus</name>
    <dbReference type="NCBI Taxonomy" id="372484"/>
    <lineage>
        <taxon>Bacteria</taxon>
        <taxon>Bacillati</taxon>
        <taxon>Actinomycetota</taxon>
        <taxon>Actinomycetes</taxon>
        <taxon>Micrococcales</taxon>
        <taxon>Sanguibacteraceae</taxon>
        <taxon>Sanguibacter</taxon>
    </lineage>
</organism>
<proteinExistence type="predicted"/>
<dbReference type="PRINTS" id="PR00598">
    <property type="entry name" value="HTHMARR"/>
</dbReference>
<dbReference type="InterPro" id="IPR036388">
    <property type="entry name" value="WH-like_DNA-bd_sf"/>
</dbReference>
<dbReference type="PANTHER" id="PTHR33164">
    <property type="entry name" value="TRANSCRIPTIONAL REGULATOR, MARR FAMILY"/>
    <property type="match status" value="1"/>
</dbReference>
<dbReference type="Pfam" id="PF12802">
    <property type="entry name" value="MarR_2"/>
    <property type="match status" value="1"/>
</dbReference>
<dbReference type="Proteomes" id="UP000225548">
    <property type="component" value="Unassembled WGS sequence"/>
</dbReference>
<evidence type="ECO:0000259" key="1">
    <source>
        <dbReference type="PROSITE" id="PS50995"/>
    </source>
</evidence>
<dbReference type="PANTHER" id="PTHR33164:SF13">
    <property type="entry name" value="4-HYDROXYPHENYLACETATE CATABOLISM PROTEIN"/>
    <property type="match status" value="1"/>
</dbReference>
<dbReference type="RefSeq" id="WP_098456297.1">
    <property type="nucleotide sequence ID" value="NZ_PDJG01000001.1"/>
</dbReference>
<dbReference type="SUPFAM" id="SSF46785">
    <property type="entry name" value="Winged helix' DNA-binding domain"/>
    <property type="match status" value="1"/>
</dbReference>
<feature type="domain" description="HTH marR-type" evidence="1">
    <location>
        <begin position="7"/>
        <end position="137"/>
    </location>
</feature>
<dbReference type="AlphaFoldDB" id="A0A2A9E210"/>
<evidence type="ECO:0000313" key="3">
    <source>
        <dbReference type="Proteomes" id="UP000225548"/>
    </source>
</evidence>
<keyword evidence="2" id="KW-0238">DNA-binding</keyword>
<dbReference type="GO" id="GO:0003700">
    <property type="term" value="F:DNA-binding transcription factor activity"/>
    <property type="evidence" value="ECO:0007669"/>
    <property type="project" value="InterPro"/>
</dbReference>
<evidence type="ECO:0000313" key="2">
    <source>
        <dbReference type="EMBL" id="PFG32884.1"/>
    </source>
</evidence>
<sequence>MDDDPASWATGRLLSHVSRDLERQWNTHLGAWDLNHASLPVLLALLGSDHSQRELANASGVTEQTMSRIVGRLERHGYVTRTASPSDARRHVVHLTGTGRTVALEAADPQTGEEIATKGLAPEDVTRLRTLLVAMVHASAGEIEPSTS</sequence>
<dbReference type="SMART" id="SM00347">
    <property type="entry name" value="HTH_MARR"/>
    <property type="match status" value="1"/>
</dbReference>
<accession>A0A2A9E210</accession>
<reference evidence="2 3" key="1">
    <citation type="submission" date="2017-10" db="EMBL/GenBank/DDBJ databases">
        <title>Sequencing the genomes of 1000 actinobacteria strains.</title>
        <authorList>
            <person name="Klenk H.-P."/>
        </authorList>
    </citation>
    <scope>NUCLEOTIDE SEQUENCE [LARGE SCALE GENOMIC DNA]</scope>
    <source>
        <strain evidence="2 3">DSM 18966</strain>
    </source>
</reference>
<dbReference type="InterPro" id="IPR000835">
    <property type="entry name" value="HTH_MarR-typ"/>
</dbReference>
<name>A0A2A9E210_9MICO</name>
<dbReference type="GO" id="GO:0003677">
    <property type="term" value="F:DNA binding"/>
    <property type="evidence" value="ECO:0007669"/>
    <property type="project" value="UniProtKB-KW"/>
</dbReference>
<dbReference type="Gene3D" id="1.10.10.10">
    <property type="entry name" value="Winged helix-like DNA-binding domain superfamily/Winged helix DNA-binding domain"/>
    <property type="match status" value="1"/>
</dbReference>
<dbReference type="OrthoDB" id="69852at2"/>
<gene>
    <name evidence="2" type="ORF">ATL42_0736</name>
</gene>
<dbReference type="InterPro" id="IPR036390">
    <property type="entry name" value="WH_DNA-bd_sf"/>
</dbReference>
<comment type="caution">
    <text evidence="2">The sequence shown here is derived from an EMBL/GenBank/DDBJ whole genome shotgun (WGS) entry which is preliminary data.</text>
</comment>
<dbReference type="InterPro" id="IPR039422">
    <property type="entry name" value="MarR/SlyA-like"/>
</dbReference>
<keyword evidence="3" id="KW-1185">Reference proteome</keyword>